<keyword evidence="3" id="KW-1185">Reference proteome</keyword>
<name>A0AAD4BLZ7_BOLED</name>
<evidence type="ECO:0000256" key="1">
    <source>
        <dbReference type="SAM" id="MobiDB-lite"/>
    </source>
</evidence>
<sequence length="107" mass="12414">MSLYNRYIIWFHTTSCWRFGRRIPSPRQDIILVVLCITAANSQHLKIYYYVLVLQLAQTRRPHPVWKFHGVTESPDASDQGTTTPPPSLRPTCFYHSGHTCSSVHTR</sequence>
<protein>
    <submittedName>
        <fullName evidence="2">Uncharacterized protein</fullName>
    </submittedName>
</protein>
<proteinExistence type="predicted"/>
<evidence type="ECO:0000313" key="3">
    <source>
        <dbReference type="Proteomes" id="UP001194468"/>
    </source>
</evidence>
<organism evidence="2 3">
    <name type="scientific">Boletus edulis BED1</name>
    <dbReference type="NCBI Taxonomy" id="1328754"/>
    <lineage>
        <taxon>Eukaryota</taxon>
        <taxon>Fungi</taxon>
        <taxon>Dikarya</taxon>
        <taxon>Basidiomycota</taxon>
        <taxon>Agaricomycotina</taxon>
        <taxon>Agaricomycetes</taxon>
        <taxon>Agaricomycetidae</taxon>
        <taxon>Boletales</taxon>
        <taxon>Boletineae</taxon>
        <taxon>Boletaceae</taxon>
        <taxon>Boletoideae</taxon>
        <taxon>Boletus</taxon>
    </lineage>
</organism>
<dbReference type="EMBL" id="WHUW01000030">
    <property type="protein sequence ID" value="KAF8434129.1"/>
    <property type="molecule type" value="Genomic_DNA"/>
</dbReference>
<reference evidence="2" key="2">
    <citation type="journal article" date="2020" name="Nat. Commun.">
        <title>Large-scale genome sequencing of mycorrhizal fungi provides insights into the early evolution of symbiotic traits.</title>
        <authorList>
            <person name="Miyauchi S."/>
            <person name="Kiss E."/>
            <person name="Kuo A."/>
            <person name="Drula E."/>
            <person name="Kohler A."/>
            <person name="Sanchez-Garcia M."/>
            <person name="Morin E."/>
            <person name="Andreopoulos B."/>
            <person name="Barry K.W."/>
            <person name="Bonito G."/>
            <person name="Buee M."/>
            <person name="Carver A."/>
            <person name="Chen C."/>
            <person name="Cichocki N."/>
            <person name="Clum A."/>
            <person name="Culley D."/>
            <person name="Crous P.W."/>
            <person name="Fauchery L."/>
            <person name="Girlanda M."/>
            <person name="Hayes R.D."/>
            <person name="Keri Z."/>
            <person name="LaButti K."/>
            <person name="Lipzen A."/>
            <person name="Lombard V."/>
            <person name="Magnuson J."/>
            <person name="Maillard F."/>
            <person name="Murat C."/>
            <person name="Nolan M."/>
            <person name="Ohm R.A."/>
            <person name="Pangilinan J."/>
            <person name="Pereira M.F."/>
            <person name="Perotto S."/>
            <person name="Peter M."/>
            <person name="Pfister S."/>
            <person name="Riley R."/>
            <person name="Sitrit Y."/>
            <person name="Stielow J.B."/>
            <person name="Szollosi G."/>
            <person name="Zifcakova L."/>
            <person name="Stursova M."/>
            <person name="Spatafora J.W."/>
            <person name="Tedersoo L."/>
            <person name="Vaario L.M."/>
            <person name="Yamada A."/>
            <person name="Yan M."/>
            <person name="Wang P."/>
            <person name="Xu J."/>
            <person name="Bruns T."/>
            <person name="Baldrian P."/>
            <person name="Vilgalys R."/>
            <person name="Dunand C."/>
            <person name="Henrissat B."/>
            <person name="Grigoriev I.V."/>
            <person name="Hibbett D."/>
            <person name="Nagy L.G."/>
            <person name="Martin F.M."/>
        </authorList>
    </citation>
    <scope>NUCLEOTIDE SEQUENCE</scope>
    <source>
        <strain evidence="2">BED1</strain>
    </source>
</reference>
<dbReference type="AlphaFoldDB" id="A0AAD4BLZ7"/>
<reference evidence="2" key="1">
    <citation type="submission" date="2019-10" db="EMBL/GenBank/DDBJ databases">
        <authorList>
            <consortium name="DOE Joint Genome Institute"/>
            <person name="Kuo A."/>
            <person name="Miyauchi S."/>
            <person name="Kiss E."/>
            <person name="Drula E."/>
            <person name="Kohler A."/>
            <person name="Sanchez-Garcia M."/>
            <person name="Andreopoulos B."/>
            <person name="Barry K.W."/>
            <person name="Bonito G."/>
            <person name="Buee M."/>
            <person name="Carver A."/>
            <person name="Chen C."/>
            <person name="Cichocki N."/>
            <person name="Clum A."/>
            <person name="Culley D."/>
            <person name="Crous P.W."/>
            <person name="Fauchery L."/>
            <person name="Girlanda M."/>
            <person name="Hayes R."/>
            <person name="Keri Z."/>
            <person name="LaButti K."/>
            <person name="Lipzen A."/>
            <person name="Lombard V."/>
            <person name="Magnuson J."/>
            <person name="Maillard F."/>
            <person name="Morin E."/>
            <person name="Murat C."/>
            <person name="Nolan M."/>
            <person name="Ohm R."/>
            <person name="Pangilinan J."/>
            <person name="Pereira M."/>
            <person name="Perotto S."/>
            <person name="Peter M."/>
            <person name="Riley R."/>
            <person name="Sitrit Y."/>
            <person name="Stielow B."/>
            <person name="Szollosi G."/>
            <person name="Zifcakova L."/>
            <person name="Stursova M."/>
            <person name="Spatafora J.W."/>
            <person name="Tedersoo L."/>
            <person name="Vaario L.-M."/>
            <person name="Yamada A."/>
            <person name="Yan M."/>
            <person name="Wang P."/>
            <person name="Xu J."/>
            <person name="Bruns T."/>
            <person name="Baldrian P."/>
            <person name="Vilgalys R."/>
            <person name="Henrissat B."/>
            <person name="Grigoriev I.V."/>
            <person name="Hibbett D."/>
            <person name="Nagy L.G."/>
            <person name="Martin F.M."/>
        </authorList>
    </citation>
    <scope>NUCLEOTIDE SEQUENCE</scope>
    <source>
        <strain evidence="2">BED1</strain>
    </source>
</reference>
<accession>A0AAD4BLZ7</accession>
<comment type="caution">
    <text evidence="2">The sequence shown here is derived from an EMBL/GenBank/DDBJ whole genome shotgun (WGS) entry which is preliminary data.</text>
</comment>
<feature type="region of interest" description="Disordered" evidence="1">
    <location>
        <begin position="71"/>
        <end position="91"/>
    </location>
</feature>
<dbReference type="Proteomes" id="UP001194468">
    <property type="component" value="Unassembled WGS sequence"/>
</dbReference>
<evidence type="ECO:0000313" key="2">
    <source>
        <dbReference type="EMBL" id="KAF8434129.1"/>
    </source>
</evidence>
<gene>
    <name evidence="2" type="ORF">L210DRAFT_210884</name>
</gene>